<comment type="caution">
    <text evidence="1">The sequence shown here is derived from an EMBL/GenBank/DDBJ whole genome shotgun (WGS) entry which is preliminary data.</text>
</comment>
<dbReference type="RefSeq" id="WP_259082619.1">
    <property type="nucleotide sequence ID" value="NZ_JANUBB010000025.1"/>
</dbReference>
<protein>
    <submittedName>
        <fullName evidence="1">Uncharacterized protein</fullName>
    </submittedName>
</protein>
<dbReference type="EMBL" id="JANUBB010000025">
    <property type="protein sequence ID" value="MCS3953376.1"/>
    <property type="molecule type" value="Genomic_DNA"/>
</dbReference>
<reference evidence="1" key="1">
    <citation type="submission" date="2022-08" db="EMBL/GenBank/DDBJ databases">
        <title>Genomic Encyclopedia of Type Strains, Phase V (KMG-V): Genome sequencing to study the core and pangenomes of soil and plant-associated prokaryotes.</title>
        <authorList>
            <person name="Whitman W."/>
        </authorList>
    </citation>
    <scope>NUCLEOTIDE SEQUENCE</scope>
    <source>
        <strain evidence="1">SP2017</strain>
    </source>
</reference>
<dbReference type="Proteomes" id="UP001155010">
    <property type="component" value="Unassembled WGS sequence"/>
</dbReference>
<accession>A0A9X2ZTS5</accession>
<evidence type="ECO:0000313" key="1">
    <source>
        <dbReference type="EMBL" id="MCS3953376.1"/>
    </source>
</evidence>
<gene>
    <name evidence="1" type="ORF">GGP83_003351</name>
</gene>
<dbReference type="AlphaFoldDB" id="A0A9X2ZTS5"/>
<organism evidence="1 2">
    <name type="scientific">Salinibacter ruber</name>
    <dbReference type="NCBI Taxonomy" id="146919"/>
    <lineage>
        <taxon>Bacteria</taxon>
        <taxon>Pseudomonadati</taxon>
        <taxon>Rhodothermota</taxon>
        <taxon>Rhodothermia</taxon>
        <taxon>Rhodothermales</taxon>
        <taxon>Salinibacteraceae</taxon>
        <taxon>Salinibacter</taxon>
    </lineage>
</organism>
<proteinExistence type="predicted"/>
<dbReference type="PROSITE" id="PS51257">
    <property type="entry name" value="PROKAR_LIPOPROTEIN"/>
    <property type="match status" value="1"/>
</dbReference>
<name>A0A9X2ZTS5_9BACT</name>
<evidence type="ECO:0000313" key="2">
    <source>
        <dbReference type="Proteomes" id="UP001155010"/>
    </source>
</evidence>
<sequence length="242" mass="26779">MRAAILLFSILGFVGCADEGPADYYISTTEGSRPVGDTLIVVEPSSIESNPEYLTSGREHDLDVGERVRVVGKETPDEETYFRVHQVPHSEIKGWLDTDYALSSPEYYQSLRENGHHIMVTSQAFGKGSSNEIILSVEFANISQERRTVESGSLTWKLFDRSGNPVSTDTHSSTIEVTLSSSNLPVPPDDFISSTFYVGYGPEGTCAELHKIELDLGKGKHIESKEKRIRYEGESLQDVARG</sequence>